<dbReference type="RefSeq" id="WP_281819698.1">
    <property type="nucleotide sequence ID" value="NZ_BRLB01000029.1"/>
</dbReference>
<comment type="caution">
    <text evidence="2">The sequence shown here is derived from an EMBL/GenBank/DDBJ whole genome shotgun (WGS) entry which is preliminary data.</text>
</comment>
<feature type="transmembrane region" description="Helical" evidence="1">
    <location>
        <begin position="53"/>
        <end position="69"/>
    </location>
</feature>
<feature type="transmembrane region" description="Helical" evidence="1">
    <location>
        <begin position="121"/>
        <end position="144"/>
    </location>
</feature>
<organism evidence="2 3">
    <name type="scientific">Vallitalea longa</name>
    <dbReference type="NCBI Taxonomy" id="2936439"/>
    <lineage>
        <taxon>Bacteria</taxon>
        <taxon>Bacillati</taxon>
        <taxon>Bacillota</taxon>
        <taxon>Clostridia</taxon>
        <taxon>Lachnospirales</taxon>
        <taxon>Vallitaleaceae</taxon>
        <taxon>Vallitalea</taxon>
    </lineage>
</organism>
<keyword evidence="1" id="KW-1133">Transmembrane helix</keyword>
<feature type="transmembrane region" description="Helical" evidence="1">
    <location>
        <begin position="21"/>
        <end position="41"/>
    </location>
</feature>
<gene>
    <name evidence="2" type="ORF">SH1V18_47170</name>
</gene>
<keyword evidence="3" id="KW-1185">Reference proteome</keyword>
<keyword evidence="1" id="KW-0812">Transmembrane</keyword>
<name>A0A9W6DI43_9FIRM</name>
<sequence length="209" mass="24210">MEKIKNTMRISYFNIKTLPKNIIVFSVIYAFLIIFSINVLHSLNFSPIDIGEFLLTPLGILLFTHLPGFEEENNIYEFTYLKNIPHHIVVLSRIISYALGMYLLMIGVFGLERAFGAEFNFIEIVNGSFITAFYLGAIGMIAAYVSKQRTVGYIVPFIYYMLDMFTFGKYTKRFYLFSLVNQDFSIKINLLVTSIVLLIGFIIYLYRKL</sequence>
<accession>A0A9W6DI43</accession>
<keyword evidence="1" id="KW-0472">Membrane</keyword>
<evidence type="ECO:0000256" key="1">
    <source>
        <dbReference type="SAM" id="Phobius"/>
    </source>
</evidence>
<proteinExistence type="predicted"/>
<feature type="transmembrane region" description="Helical" evidence="1">
    <location>
        <begin position="188"/>
        <end position="206"/>
    </location>
</feature>
<evidence type="ECO:0000313" key="2">
    <source>
        <dbReference type="EMBL" id="GKX32237.1"/>
    </source>
</evidence>
<feature type="transmembrane region" description="Helical" evidence="1">
    <location>
        <begin position="151"/>
        <end position="168"/>
    </location>
</feature>
<dbReference type="AlphaFoldDB" id="A0A9W6DI43"/>
<protein>
    <submittedName>
        <fullName evidence="2">Uncharacterized protein</fullName>
    </submittedName>
</protein>
<evidence type="ECO:0000313" key="3">
    <source>
        <dbReference type="Proteomes" id="UP001144256"/>
    </source>
</evidence>
<dbReference type="Proteomes" id="UP001144256">
    <property type="component" value="Unassembled WGS sequence"/>
</dbReference>
<reference evidence="2" key="1">
    <citation type="submission" date="2022-06" db="EMBL/GenBank/DDBJ databases">
        <title>Vallitalea longa sp. nov., an anaerobic bacterium isolated from marine sediment.</title>
        <authorList>
            <person name="Hirano S."/>
            <person name="Terahara T."/>
            <person name="Mori K."/>
            <person name="Hamada M."/>
            <person name="Matsumoto R."/>
            <person name="Kobayashi T."/>
        </authorList>
    </citation>
    <scope>NUCLEOTIDE SEQUENCE</scope>
    <source>
        <strain evidence="2">SH18-1</strain>
    </source>
</reference>
<dbReference type="EMBL" id="BRLB01000029">
    <property type="protein sequence ID" value="GKX32237.1"/>
    <property type="molecule type" value="Genomic_DNA"/>
</dbReference>
<feature type="transmembrane region" description="Helical" evidence="1">
    <location>
        <begin position="90"/>
        <end position="109"/>
    </location>
</feature>